<dbReference type="Pfam" id="PF00440">
    <property type="entry name" value="TetR_N"/>
    <property type="match status" value="1"/>
</dbReference>
<dbReference type="PROSITE" id="PS01081">
    <property type="entry name" value="HTH_TETR_1"/>
    <property type="match status" value="1"/>
</dbReference>
<evidence type="ECO:0000256" key="2">
    <source>
        <dbReference type="PROSITE-ProRule" id="PRU00335"/>
    </source>
</evidence>
<dbReference type="InterPro" id="IPR001647">
    <property type="entry name" value="HTH_TetR"/>
</dbReference>
<dbReference type="AlphaFoldDB" id="A0A1B2DL09"/>
<dbReference type="PANTHER" id="PTHR43479:SF8">
    <property type="entry name" value="TRANSCRIPTIONAL REGULATOR, TETR FAMILY"/>
    <property type="match status" value="1"/>
</dbReference>
<dbReference type="Pfam" id="PF17934">
    <property type="entry name" value="TetR_C_26"/>
    <property type="match status" value="1"/>
</dbReference>
<dbReference type="PROSITE" id="PS50977">
    <property type="entry name" value="HTH_TETR_2"/>
    <property type="match status" value="1"/>
</dbReference>
<dbReference type="InterPro" id="IPR036271">
    <property type="entry name" value="Tet_transcr_reg_TetR-rel_C_sf"/>
</dbReference>
<proteinExistence type="predicted"/>
<gene>
    <name evidence="4" type="ORF">BBD42_19385</name>
</gene>
<keyword evidence="1 2" id="KW-0238">DNA-binding</keyword>
<dbReference type="Gene3D" id="1.10.357.10">
    <property type="entry name" value="Tetracycline Repressor, domain 2"/>
    <property type="match status" value="1"/>
</dbReference>
<evidence type="ECO:0000313" key="4">
    <source>
        <dbReference type="EMBL" id="ANY68393.1"/>
    </source>
</evidence>
<dbReference type="SUPFAM" id="SSF48498">
    <property type="entry name" value="Tetracyclin repressor-like, C-terminal domain"/>
    <property type="match status" value="1"/>
</dbReference>
<dbReference type="InterPro" id="IPR009057">
    <property type="entry name" value="Homeodomain-like_sf"/>
</dbReference>
<dbReference type="EMBL" id="CP016808">
    <property type="protein sequence ID" value="ANY68393.1"/>
    <property type="molecule type" value="Genomic_DNA"/>
</dbReference>
<dbReference type="RefSeq" id="WP_099519534.1">
    <property type="nucleotide sequence ID" value="NZ_CP016808.1"/>
</dbReference>
<evidence type="ECO:0000256" key="1">
    <source>
        <dbReference type="ARBA" id="ARBA00023125"/>
    </source>
</evidence>
<organism evidence="4">
    <name type="scientific">Paenibacillus sp. BIHB 4019</name>
    <dbReference type="NCBI Taxonomy" id="1870819"/>
    <lineage>
        <taxon>Bacteria</taxon>
        <taxon>Bacillati</taxon>
        <taxon>Bacillota</taxon>
        <taxon>Bacilli</taxon>
        <taxon>Bacillales</taxon>
        <taxon>Paenibacillaceae</taxon>
        <taxon>Paenibacillus</taxon>
    </lineage>
</organism>
<feature type="domain" description="HTH tetR-type" evidence="3">
    <location>
        <begin position="12"/>
        <end position="72"/>
    </location>
</feature>
<feature type="DNA-binding region" description="H-T-H motif" evidence="2">
    <location>
        <begin position="35"/>
        <end position="54"/>
    </location>
</feature>
<protein>
    <recommendedName>
        <fullName evidence="3">HTH tetR-type domain-containing protein</fullName>
    </recommendedName>
</protein>
<dbReference type="PANTHER" id="PTHR43479">
    <property type="entry name" value="ACREF/ENVCD OPERON REPRESSOR-RELATED"/>
    <property type="match status" value="1"/>
</dbReference>
<evidence type="ECO:0000259" key="3">
    <source>
        <dbReference type="PROSITE" id="PS50977"/>
    </source>
</evidence>
<name>A0A1B2DL09_9BACL</name>
<dbReference type="InterPro" id="IPR050624">
    <property type="entry name" value="HTH-type_Tx_Regulator"/>
</dbReference>
<dbReference type="InterPro" id="IPR041603">
    <property type="entry name" value="YvdT_C"/>
</dbReference>
<sequence>MKQTRTTRVKDERKKIELLAAARQVMKEKGMEDMTITEIVRRAGVAQGTFYLYFPSKTSLVVALAEEMLQSALERVMAETEGLTAPSAFIDKAVPAAFQQFGLYSDVYPILNNGGGFVKDAAQWDQLFEPFYSYVSLLLGKWQEEQLIDGRMNPEFAARMVVSLIEQAVEDCYLYRPDVDAAAYLADLIYFIRKALGIREA</sequence>
<dbReference type="SUPFAM" id="SSF46689">
    <property type="entry name" value="Homeodomain-like"/>
    <property type="match status" value="1"/>
</dbReference>
<dbReference type="InterPro" id="IPR023772">
    <property type="entry name" value="DNA-bd_HTH_TetR-type_CS"/>
</dbReference>
<dbReference type="GO" id="GO:0003677">
    <property type="term" value="F:DNA binding"/>
    <property type="evidence" value="ECO:0007669"/>
    <property type="project" value="UniProtKB-UniRule"/>
</dbReference>
<accession>A0A1B2DL09</accession>
<dbReference type="PRINTS" id="PR00455">
    <property type="entry name" value="HTHTETR"/>
</dbReference>
<reference evidence="4" key="1">
    <citation type="submission" date="2016-08" db="EMBL/GenBank/DDBJ databases">
        <title>Complete Genome Seqeunce of Paenibacillus sp. BIHB 4019 from tea rhizoplane.</title>
        <authorList>
            <person name="Thakur R."/>
            <person name="Swarnkar M.K."/>
            <person name="Gulati A."/>
        </authorList>
    </citation>
    <scope>NUCLEOTIDE SEQUENCE [LARGE SCALE GENOMIC DNA]</scope>
    <source>
        <strain evidence="4">BIHB4019</strain>
    </source>
</reference>